<evidence type="ECO:0000256" key="7">
    <source>
        <dbReference type="ARBA" id="ARBA00023136"/>
    </source>
</evidence>
<keyword evidence="8" id="KW-0675">Receptor</keyword>
<dbReference type="Pfam" id="PF02949">
    <property type="entry name" value="7tm_6"/>
    <property type="match status" value="1"/>
</dbReference>
<feature type="transmembrane region" description="Helical" evidence="10">
    <location>
        <begin position="193"/>
        <end position="215"/>
    </location>
</feature>
<dbReference type="GO" id="GO:0004984">
    <property type="term" value="F:olfactory receptor activity"/>
    <property type="evidence" value="ECO:0007669"/>
    <property type="project" value="InterPro"/>
</dbReference>
<evidence type="ECO:0000256" key="9">
    <source>
        <dbReference type="ARBA" id="ARBA00023224"/>
    </source>
</evidence>
<feature type="transmembrane region" description="Helical" evidence="10">
    <location>
        <begin position="20"/>
        <end position="45"/>
    </location>
</feature>
<keyword evidence="3" id="KW-0716">Sensory transduction</keyword>
<keyword evidence="4 10" id="KW-0812">Transmembrane</keyword>
<dbReference type="GO" id="GO:0005886">
    <property type="term" value="C:plasma membrane"/>
    <property type="evidence" value="ECO:0007669"/>
    <property type="project" value="UniProtKB-SubCell"/>
</dbReference>
<evidence type="ECO:0000256" key="6">
    <source>
        <dbReference type="ARBA" id="ARBA00022989"/>
    </source>
</evidence>
<comment type="caution">
    <text evidence="11">The sequence shown here is derived from an EMBL/GenBank/DDBJ whole genome shotgun (WGS) entry which is preliminary data.</text>
</comment>
<gene>
    <name evidence="11" type="ORF">O3M35_009753</name>
</gene>
<evidence type="ECO:0000256" key="2">
    <source>
        <dbReference type="ARBA" id="ARBA00022475"/>
    </source>
</evidence>
<sequence length="218" mass="25331">MFAQVWIPWNMKEFWPYTAGTLFVTVMTVTGCIIYSACGVFHFTFTFQMSAYLKILLNRLETNGPADKTIYKHHRKLNKFVEDYNKLFAGQLYLEMCVTCVQECGFGFPLLKSLKAHDPNALDLLYKSIYALLAPFMFCSCGQEISTQIEKLHHSAYMSNWYEYKPKDRRMLLVMMSSTLKPTTLNYKKFVSFNYICFTTIVQGIYSFITVLINLDGD</sequence>
<dbReference type="InterPro" id="IPR004117">
    <property type="entry name" value="7tm6_olfct_rcpt"/>
</dbReference>
<keyword evidence="6 10" id="KW-1133">Transmembrane helix</keyword>
<keyword evidence="2" id="KW-1003">Cell membrane</keyword>
<evidence type="ECO:0000256" key="8">
    <source>
        <dbReference type="ARBA" id="ARBA00023170"/>
    </source>
</evidence>
<dbReference type="AlphaFoldDB" id="A0AAW1D6Z4"/>
<keyword evidence="5" id="KW-0552">Olfaction</keyword>
<dbReference type="EMBL" id="JAPXFL010000006">
    <property type="protein sequence ID" value="KAK9505769.1"/>
    <property type="molecule type" value="Genomic_DNA"/>
</dbReference>
<comment type="subcellular location">
    <subcellularLocation>
        <location evidence="1">Cell membrane</location>
        <topology evidence="1">Multi-pass membrane protein</topology>
    </subcellularLocation>
</comment>
<dbReference type="PANTHER" id="PTHR21137:SF35">
    <property type="entry name" value="ODORANT RECEPTOR 19A-RELATED"/>
    <property type="match status" value="1"/>
</dbReference>
<proteinExistence type="predicted"/>
<dbReference type="PANTHER" id="PTHR21137">
    <property type="entry name" value="ODORANT RECEPTOR"/>
    <property type="match status" value="1"/>
</dbReference>
<evidence type="ECO:0000256" key="3">
    <source>
        <dbReference type="ARBA" id="ARBA00022606"/>
    </source>
</evidence>
<keyword evidence="12" id="KW-1185">Reference proteome</keyword>
<dbReference type="GO" id="GO:0007165">
    <property type="term" value="P:signal transduction"/>
    <property type="evidence" value="ECO:0007669"/>
    <property type="project" value="UniProtKB-KW"/>
</dbReference>
<dbReference type="GO" id="GO:0005549">
    <property type="term" value="F:odorant binding"/>
    <property type="evidence" value="ECO:0007669"/>
    <property type="project" value="InterPro"/>
</dbReference>
<evidence type="ECO:0000256" key="1">
    <source>
        <dbReference type="ARBA" id="ARBA00004651"/>
    </source>
</evidence>
<accession>A0AAW1D6Z4</accession>
<evidence type="ECO:0000256" key="4">
    <source>
        <dbReference type="ARBA" id="ARBA00022692"/>
    </source>
</evidence>
<protein>
    <submittedName>
        <fullName evidence="11">Uncharacterized protein</fullName>
    </submittedName>
</protein>
<name>A0AAW1D6Z4_9HEMI</name>
<reference evidence="11 12" key="1">
    <citation type="submission" date="2022-12" db="EMBL/GenBank/DDBJ databases">
        <title>Chromosome-level genome assembly of true bugs.</title>
        <authorList>
            <person name="Ma L."/>
            <person name="Li H."/>
        </authorList>
    </citation>
    <scope>NUCLEOTIDE SEQUENCE [LARGE SCALE GENOMIC DNA]</scope>
    <source>
        <strain evidence="11">Lab_2022b</strain>
    </source>
</reference>
<evidence type="ECO:0000256" key="10">
    <source>
        <dbReference type="SAM" id="Phobius"/>
    </source>
</evidence>
<evidence type="ECO:0000313" key="11">
    <source>
        <dbReference type="EMBL" id="KAK9505769.1"/>
    </source>
</evidence>
<dbReference type="Proteomes" id="UP001461498">
    <property type="component" value="Unassembled WGS sequence"/>
</dbReference>
<keyword evidence="7 10" id="KW-0472">Membrane</keyword>
<keyword evidence="9" id="KW-0807">Transducer</keyword>
<organism evidence="11 12">
    <name type="scientific">Rhynocoris fuscipes</name>
    <dbReference type="NCBI Taxonomy" id="488301"/>
    <lineage>
        <taxon>Eukaryota</taxon>
        <taxon>Metazoa</taxon>
        <taxon>Ecdysozoa</taxon>
        <taxon>Arthropoda</taxon>
        <taxon>Hexapoda</taxon>
        <taxon>Insecta</taxon>
        <taxon>Pterygota</taxon>
        <taxon>Neoptera</taxon>
        <taxon>Paraneoptera</taxon>
        <taxon>Hemiptera</taxon>
        <taxon>Heteroptera</taxon>
        <taxon>Panheteroptera</taxon>
        <taxon>Cimicomorpha</taxon>
        <taxon>Reduviidae</taxon>
        <taxon>Harpactorinae</taxon>
        <taxon>Harpactorini</taxon>
        <taxon>Rhynocoris</taxon>
    </lineage>
</organism>
<evidence type="ECO:0000256" key="5">
    <source>
        <dbReference type="ARBA" id="ARBA00022725"/>
    </source>
</evidence>
<evidence type="ECO:0000313" key="12">
    <source>
        <dbReference type="Proteomes" id="UP001461498"/>
    </source>
</evidence>